<gene>
    <name evidence="9" type="ORF">S12H4_41317</name>
</gene>
<dbReference type="Gene3D" id="1.10.3720.10">
    <property type="entry name" value="MetI-like"/>
    <property type="match status" value="1"/>
</dbReference>
<dbReference type="PROSITE" id="PS50928">
    <property type="entry name" value="ABC_TM1"/>
    <property type="match status" value="1"/>
</dbReference>
<dbReference type="GO" id="GO:0055085">
    <property type="term" value="P:transmembrane transport"/>
    <property type="evidence" value="ECO:0007669"/>
    <property type="project" value="InterPro"/>
</dbReference>
<dbReference type="InterPro" id="IPR051393">
    <property type="entry name" value="ABC_transporter_permease"/>
</dbReference>
<keyword evidence="6 7" id="KW-0472">Membrane</keyword>
<dbReference type="AlphaFoldDB" id="X1TK46"/>
<sequence>MGVLNQILGSLGIENQRWIQDERLAMLCCVIPTVWAGMGPGCLIYLAALKGIPDELYEAADVDGANFWDKIRCIVLPYLKALI</sequence>
<keyword evidence="5 7" id="KW-1133">Transmembrane helix</keyword>
<evidence type="ECO:0000256" key="5">
    <source>
        <dbReference type="ARBA" id="ARBA00022989"/>
    </source>
</evidence>
<evidence type="ECO:0000256" key="6">
    <source>
        <dbReference type="ARBA" id="ARBA00023136"/>
    </source>
</evidence>
<evidence type="ECO:0000256" key="4">
    <source>
        <dbReference type="ARBA" id="ARBA00022692"/>
    </source>
</evidence>
<keyword evidence="4 7" id="KW-0812">Transmembrane</keyword>
<name>X1TK46_9ZZZZ</name>
<keyword evidence="3" id="KW-1003">Cell membrane</keyword>
<evidence type="ECO:0000256" key="7">
    <source>
        <dbReference type="SAM" id="Phobius"/>
    </source>
</evidence>
<feature type="transmembrane region" description="Helical" evidence="7">
    <location>
        <begin position="24"/>
        <end position="48"/>
    </location>
</feature>
<protein>
    <recommendedName>
        <fullName evidence="8">ABC transmembrane type-1 domain-containing protein</fullName>
    </recommendedName>
</protein>
<dbReference type="EMBL" id="BARW01025167">
    <property type="protein sequence ID" value="GAJ05634.1"/>
    <property type="molecule type" value="Genomic_DNA"/>
</dbReference>
<dbReference type="CDD" id="cd06261">
    <property type="entry name" value="TM_PBP2"/>
    <property type="match status" value="1"/>
</dbReference>
<feature type="non-terminal residue" evidence="9">
    <location>
        <position position="83"/>
    </location>
</feature>
<reference evidence="9" key="1">
    <citation type="journal article" date="2014" name="Front. Microbiol.">
        <title>High frequency of phylogenetically diverse reductive dehalogenase-homologous genes in deep subseafloor sedimentary metagenomes.</title>
        <authorList>
            <person name="Kawai M."/>
            <person name="Futagami T."/>
            <person name="Toyoda A."/>
            <person name="Takaki Y."/>
            <person name="Nishi S."/>
            <person name="Hori S."/>
            <person name="Arai W."/>
            <person name="Tsubouchi T."/>
            <person name="Morono Y."/>
            <person name="Uchiyama I."/>
            <person name="Ito T."/>
            <person name="Fujiyama A."/>
            <person name="Inagaki F."/>
            <person name="Takami H."/>
        </authorList>
    </citation>
    <scope>NUCLEOTIDE SEQUENCE</scope>
    <source>
        <strain evidence="9">Expedition CK06-06</strain>
    </source>
</reference>
<evidence type="ECO:0000256" key="2">
    <source>
        <dbReference type="ARBA" id="ARBA00022448"/>
    </source>
</evidence>
<proteinExistence type="predicted"/>
<keyword evidence="2" id="KW-0813">Transport</keyword>
<accession>X1TK46</accession>
<dbReference type="PANTHER" id="PTHR30193:SF41">
    <property type="entry name" value="DIACETYLCHITOBIOSE UPTAKE SYSTEM PERMEASE PROTEIN NGCF"/>
    <property type="match status" value="1"/>
</dbReference>
<evidence type="ECO:0000256" key="3">
    <source>
        <dbReference type="ARBA" id="ARBA00022475"/>
    </source>
</evidence>
<dbReference type="PANTHER" id="PTHR30193">
    <property type="entry name" value="ABC TRANSPORTER PERMEASE PROTEIN"/>
    <property type="match status" value="1"/>
</dbReference>
<dbReference type="InterPro" id="IPR000515">
    <property type="entry name" value="MetI-like"/>
</dbReference>
<feature type="domain" description="ABC transmembrane type-1" evidence="8">
    <location>
        <begin position="1"/>
        <end position="83"/>
    </location>
</feature>
<evidence type="ECO:0000256" key="1">
    <source>
        <dbReference type="ARBA" id="ARBA00004651"/>
    </source>
</evidence>
<dbReference type="SUPFAM" id="SSF161098">
    <property type="entry name" value="MetI-like"/>
    <property type="match status" value="1"/>
</dbReference>
<dbReference type="Pfam" id="PF00528">
    <property type="entry name" value="BPD_transp_1"/>
    <property type="match status" value="1"/>
</dbReference>
<evidence type="ECO:0000259" key="8">
    <source>
        <dbReference type="PROSITE" id="PS50928"/>
    </source>
</evidence>
<organism evidence="9">
    <name type="scientific">marine sediment metagenome</name>
    <dbReference type="NCBI Taxonomy" id="412755"/>
    <lineage>
        <taxon>unclassified sequences</taxon>
        <taxon>metagenomes</taxon>
        <taxon>ecological metagenomes</taxon>
    </lineage>
</organism>
<comment type="caution">
    <text evidence="9">The sequence shown here is derived from an EMBL/GenBank/DDBJ whole genome shotgun (WGS) entry which is preliminary data.</text>
</comment>
<dbReference type="GO" id="GO:0005886">
    <property type="term" value="C:plasma membrane"/>
    <property type="evidence" value="ECO:0007669"/>
    <property type="project" value="UniProtKB-SubCell"/>
</dbReference>
<dbReference type="InterPro" id="IPR035906">
    <property type="entry name" value="MetI-like_sf"/>
</dbReference>
<comment type="subcellular location">
    <subcellularLocation>
        <location evidence="1">Cell membrane</location>
        <topology evidence="1">Multi-pass membrane protein</topology>
    </subcellularLocation>
</comment>
<evidence type="ECO:0000313" key="9">
    <source>
        <dbReference type="EMBL" id="GAJ05634.1"/>
    </source>
</evidence>